<reference evidence="14" key="2">
    <citation type="submission" date="2021-01" db="UniProtKB">
        <authorList>
            <consortium name="EnsemblMetazoa"/>
        </authorList>
    </citation>
    <scope>IDENTIFICATION</scope>
</reference>
<reference evidence="15" key="1">
    <citation type="submission" date="2015-02" db="EMBL/GenBank/DDBJ databases">
        <title>Genome sequencing for Strongylocentrotus purpuratus.</title>
        <authorList>
            <person name="Murali S."/>
            <person name="Liu Y."/>
            <person name="Vee V."/>
            <person name="English A."/>
            <person name="Wang M."/>
            <person name="Skinner E."/>
            <person name="Han Y."/>
            <person name="Muzny D.M."/>
            <person name="Worley K.C."/>
            <person name="Gibbs R.A."/>
        </authorList>
    </citation>
    <scope>NUCLEOTIDE SEQUENCE</scope>
</reference>
<feature type="region of interest" description="Disordered" evidence="11">
    <location>
        <begin position="358"/>
        <end position="459"/>
    </location>
</feature>
<dbReference type="GO" id="GO:0071880">
    <property type="term" value="P:adenylate cyclase-activating adrenergic receptor signaling pathway"/>
    <property type="evidence" value="ECO:0000318"/>
    <property type="project" value="GO_Central"/>
</dbReference>
<dbReference type="FunCoup" id="A0A7M7NUF0">
    <property type="interactions" value="871"/>
</dbReference>
<evidence type="ECO:0000256" key="2">
    <source>
        <dbReference type="ARBA" id="ARBA00022475"/>
    </source>
</evidence>
<dbReference type="OrthoDB" id="6021915at2759"/>
<feature type="compositionally biased region" description="Low complexity" evidence="11">
    <location>
        <begin position="397"/>
        <end position="410"/>
    </location>
</feature>
<dbReference type="GO" id="GO:0004930">
    <property type="term" value="F:G protein-coupled receptor activity"/>
    <property type="evidence" value="ECO:0000318"/>
    <property type="project" value="GO_Central"/>
</dbReference>
<name>A0A7M7NUF0_STRPU</name>
<dbReference type="RefSeq" id="XP_030841658.1">
    <property type="nucleotide sequence ID" value="XM_030985798.1"/>
</dbReference>
<dbReference type="InterPro" id="IPR017452">
    <property type="entry name" value="GPCR_Rhodpsn_7TM"/>
</dbReference>
<keyword evidence="3 10" id="KW-0812">Transmembrane</keyword>
<feature type="compositionally biased region" description="Basic and acidic residues" evidence="11">
    <location>
        <begin position="426"/>
        <end position="442"/>
    </location>
</feature>
<organism evidence="14 15">
    <name type="scientific">Strongylocentrotus purpuratus</name>
    <name type="common">Purple sea urchin</name>
    <dbReference type="NCBI Taxonomy" id="7668"/>
    <lineage>
        <taxon>Eukaryota</taxon>
        <taxon>Metazoa</taxon>
        <taxon>Echinodermata</taxon>
        <taxon>Eleutherozoa</taxon>
        <taxon>Echinozoa</taxon>
        <taxon>Echinoidea</taxon>
        <taxon>Euechinoidea</taxon>
        <taxon>Echinacea</taxon>
        <taxon>Camarodonta</taxon>
        <taxon>Echinidea</taxon>
        <taxon>Strongylocentrotidae</taxon>
        <taxon>Strongylocentrotus</taxon>
    </lineage>
</organism>
<accession>A0A7M7NUF0</accession>
<evidence type="ECO:0000256" key="1">
    <source>
        <dbReference type="ARBA" id="ARBA00004651"/>
    </source>
</evidence>
<feature type="transmembrane region" description="Helical" evidence="12">
    <location>
        <begin position="127"/>
        <end position="146"/>
    </location>
</feature>
<keyword evidence="6 12" id="KW-0472">Membrane</keyword>
<dbReference type="PANTHER" id="PTHR24248:SF66">
    <property type="entry name" value="OCTOPAMINE RECEPTOR BETA-3R"/>
    <property type="match status" value="1"/>
</dbReference>
<dbReference type="GO" id="GO:0005886">
    <property type="term" value="C:plasma membrane"/>
    <property type="evidence" value="ECO:0000318"/>
    <property type="project" value="GO_Central"/>
</dbReference>
<evidence type="ECO:0000256" key="11">
    <source>
        <dbReference type="SAM" id="MobiDB-lite"/>
    </source>
</evidence>
<dbReference type="PANTHER" id="PTHR24248">
    <property type="entry name" value="ADRENERGIC RECEPTOR-RELATED G-PROTEIN COUPLED RECEPTOR"/>
    <property type="match status" value="1"/>
</dbReference>
<feature type="transmembrane region" description="Helical" evidence="12">
    <location>
        <begin position="214"/>
        <end position="236"/>
    </location>
</feature>
<keyword evidence="2" id="KW-1003">Cell membrane</keyword>
<evidence type="ECO:0000313" key="14">
    <source>
        <dbReference type="EnsemblMetazoa" id="XP_030841658"/>
    </source>
</evidence>
<evidence type="ECO:0000256" key="5">
    <source>
        <dbReference type="ARBA" id="ARBA00023040"/>
    </source>
</evidence>
<proteinExistence type="inferred from homology"/>
<dbReference type="PROSITE" id="PS00237">
    <property type="entry name" value="G_PROTEIN_RECEP_F1_1"/>
    <property type="match status" value="1"/>
</dbReference>
<evidence type="ECO:0000259" key="13">
    <source>
        <dbReference type="PROSITE" id="PS50262"/>
    </source>
</evidence>
<keyword evidence="15" id="KW-1185">Reference proteome</keyword>
<feature type="transmembrane region" description="Helical" evidence="12">
    <location>
        <begin position="51"/>
        <end position="76"/>
    </location>
</feature>
<evidence type="ECO:0000256" key="6">
    <source>
        <dbReference type="ARBA" id="ARBA00023136"/>
    </source>
</evidence>
<evidence type="ECO:0000256" key="4">
    <source>
        <dbReference type="ARBA" id="ARBA00022989"/>
    </source>
</evidence>
<feature type="transmembrane region" description="Helical" evidence="12">
    <location>
        <begin position="88"/>
        <end position="107"/>
    </location>
</feature>
<dbReference type="GO" id="GO:0043410">
    <property type="term" value="P:positive regulation of MAPK cascade"/>
    <property type="evidence" value="ECO:0000318"/>
    <property type="project" value="GO_Central"/>
</dbReference>
<dbReference type="Pfam" id="PF00001">
    <property type="entry name" value="7tm_1"/>
    <property type="match status" value="1"/>
</dbReference>
<comment type="similarity">
    <text evidence="10">Belongs to the G-protein coupled receptor 1 family.</text>
</comment>
<dbReference type="InterPro" id="IPR000929">
    <property type="entry name" value="Dopamine_rcpt"/>
</dbReference>
<dbReference type="GeneID" id="762451"/>
<dbReference type="Gene3D" id="1.20.1070.10">
    <property type="entry name" value="Rhodopsin 7-helix transmembrane proteins"/>
    <property type="match status" value="1"/>
</dbReference>
<dbReference type="OMA" id="RSDSHCE"/>
<dbReference type="PRINTS" id="PR00237">
    <property type="entry name" value="GPCRRHODOPSN"/>
</dbReference>
<dbReference type="KEGG" id="spu:762451"/>
<keyword evidence="9 10" id="KW-0807">Transducer</keyword>
<dbReference type="PRINTS" id="PR00242">
    <property type="entry name" value="DOPAMINER"/>
</dbReference>
<keyword evidence="8 10" id="KW-0675">Receptor</keyword>
<dbReference type="PROSITE" id="PS50262">
    <property type="entry name" value="G_PROTEIN_RECEP_F1_2"/>
    <property type="match status" value="1"/>
</dbReference>
<dbReference type="Proteomes" id="UP000007110">
    <property type="component" value="Unassembled WGS sequence"/>
</dbReference>
<feature type="transmembrane region" description="Helical" evidence="12">
    <location>
        <begin position="270"/>
        <end position="293"/>
    </location>
</feature>
<feature type="compositionally biased region" description="Basic and acidic residues" evidence="11">
    <location>
        <begin position="364"/>
        <end position="386"/>
    </location>
</feature>
<keyword evidence="7" id="KW-1015">Disulfide bond</keyword>
<feature type="transmembrane region" description="Helical" evidence="12">
    <location>
        <begin position="305"/>
        <end position="323"/>
    </location>
</feature>
<evidence type="ECO:0000256" key="3">
    <source>
        <dbReference type="ARBA" id="ARBA00022692"/>
    </source>
</evidence>
<feature type="transmembrane region" description="Helical" evidence="12">
    <location>
        <begin position="167"/>
        <end position="187"/>
    </location>
</feature>
<evidence type="ECO:0000313" key="15">
    <source>
        <dbReference type="Proteomes" id="UP000007110"/>
    </source>
</evidence>
<dbReference type="AlphaFoldDB" id="A0A7M7NUF0"/>
<protein>
    <recommendedName>
        <fullName evidence="13">G-protein coupled receptors family 1 profile domain-containing protein</fullName>
    </recommendedName>
</protein>
<evidence type="ECO:0000256" key="9">
    <source>
        <dbReference type="ARBA" id="ARBA00023224"/>
    </source>
</evidence>
<evidence type="ECO:0000256" key="7">
    <source>
        <dbReference type="ARBA" id="ARBA00023157"/>
    </source>
</evidence>
<feature type="domain" description="G-protein coupled receptors family 1 profile" evidence="13">
    <location>
        <begin position="67"/>
        <end position="321"/>
    </location>
</feature>
<sequence length="459" mass="51482">MGDQRLELHLSRSAYAMDDTTMDGSTASYGDFFGDTNDTTNETIAVKTTEIGAGMALAVVTLATAFGNILVIAAVMSWRRLRVKKTSWFIVSLAVSDVSVACLVMSWNAVSYTIGYWPFGFFCRVHTALDIMISTASILNLCVIAVDRYWAITKPFEYQEKMTKRTALIMIAVAWILSFVLSFLPVFSNIHTVPGSQNSLEMDPPQCVFLLNPYYAVISSCISFYIPSSIMIAIYARIFREARRQEKLIRTHNTPMDSNQRGEHKAAKTLGTILGVFICCWLPFFVVNCILPFCPHCVSDSVFQTVLWLGWINSSLNPLIYATNREFRNAFKRLMCRQRFLRERTLQYSTTTTLLTHLGNGKIDSNENEHRKSNHLETDLKREEACRSAPPAPPPAEGSGSASPSNPGTPRVLRVVSDAAVEDTTGSERDPLRQQDYPERNVGHRLAQYKRLGSEHPNT</sequence>
<evidence type="ECO:0000256" key="12">
    <source>
        <dbReference type="SAM" id="Phobius"/>
    </source>
</evidence>
<dbReference type="FunFam" id="1.20.1070.10:FF:000523">
    <property type="entry name" value="5-hydroxytryptamine receptor 2B"/>
    <property type="match status" value="1"/>
</dbReference>
<keyword evidence="5 10" id="KW-0297">G-protein coupled receptor</keyword>
<dbReference type="SUPFAM" id="SSF81321">
    <property type="entry name" value="Family A G protein-coupled receptor-like"/>
    <property type="match status" value="1"/>
</dbReference>
<dbReference type="EnsemblMetazoa" id="XM_030985798">
    <property type="protein sequence ID" value="XP_030841658"/>
    <property type="gene ID" value="LOC762451"/>
</dbReference>
<evidence type="ECO:0000256" key="10">
    <source>
        <dbReference type="RuleBase" id="RU000688"/>
    </source>
</evidence>
<keyword evidence="4 12" id="KW-1133">Transmembrane helix</keyword>
<dbReference type="InterPro" id="IPR000276">
    <property type="entry name" value="GPCR_Rhodpsn"/>
</dbReference>
<comment type="subcellular location">
    <subcellularLocation>
        <location evidence="1">Cell membrane</location>
        <topology evidence="1">Multi-pass membrane protein</topology>
    </subcellularLocation>
</comment>
<dbReference type="SMART" id="SM01381">
    <property type="entry name" value="7TM_GPCR_Srsx"/>
    <property type="match status" value="1"/>
</dbReference>
<dbReference type="InParanoid" id="A0A7M7NUF0"/>
<evidence type="ECO:0000256" key="8">
    <source>
        <dbReference type="ARBA" id="ARBA00023170"/>
    </source>
</evidence>